<dbReference type="AlphaFoldDB" id="A0A9Q7A5J6"/>
<dbReference type="GO" id="GO:0005694">
    <property type="term" value="C:chromosome"/>
    <property type="evidence" value="ECO:0007669"/>
    <property type="project" value="InterPro"/>
</dbReference>
<dbReference type="SUPFAM" id="SSF52540">
    <property type="entry name" value="P-loop containing nucleoside triphosphate hydrolases"/>
    <property type="match status" value="1"/>
</dbReference>
<organism evidence="8 9">
    <name type="scientific">Aminithiophilus ramosus</name>
    <dbReference type="NCBI Taxonomy" id="3029084"/>
    <lineage>
        <taxon>Bacteria</taxon>
        <taxon>Thermotogati</taxon>
        <taxon>Synergistota</taxon>
        <taxon>Synergistia</taxon>
        <taxon>Synergistales</taxon>
        <taxon>Aminithiophilaceae</taxon>
        <taxon>Aminithiophilus</taxon>
    </lineage>
</organism>
<dbReference type="PANTHER" id="PTHR18937">
    <property type="entry name" value="STRUCTURAL MAINTENANCE OF CHROMOSOMES SMC FAMILY MEMBER"/>
    <property type="match status" value="1"/>
</dbReference>
<feature type="coiled-coil region" evidence="6">
    <location>
        <begin position="329"/>
        <end position="387"/>
    </location>
</feature>
<feature type="coiled-coil region" evidence="6">
    <location>
        <begin position="648"/>
        <end position="738"/>
    </location>
</feature>
<evidence type="ECO:0000256" key="1">
    <source>
        <dbReference type="ARBA" id="ARBA00022490"/>
    </source>
</evidence>
<evidence type="ECO:0000256" key="2">
    <source>
        <dbReference type="ARBA" id="ARBA00022741"/>
    </source>
</evidence>
<dbReference type="PIRSF" id="PIRSF005719">
    <property type="entry name" value="SMC"/>
    <property type="match status" value="1"/>
</dbReference>
<comment type="domain">
    <text evidence="6">Contains large globular domains required for ATP hydrolysis at each terminus and a third globular domain forming a flexible hinge near the middle of the molecule. These domains are separated by coiled-coil structures.</text>
</comment>
<dbReference type="GO" id="GO:0003677">
    <property type="term" value="F:DNA binding"/>
    <property type="evidence" value="ECO:0007669"/>
    <property type="project" value="UniProtKB-UniRule"/>
</dbReference>
<feature type="domain" description="SMC hinge" evidence="7">
    <location>
        <begin position="506"/>
        <end position="615"/>
    </location>
</feature>
<comment type="similarity">
    <text evidence="6">Belongs to the SMC family.</text>
</comment>
<dbReference type="SUPFAM" id="SSF75553">
    <property type="entry name" value="Smc hinge domain"/>
    <property type="match status" value="1"/>
</dbReference>
<evidence type="ECO:0000256" key="5">
    <source>
        <dbReference type="ARBA" id="ARBA00023125"/>
    </source>
</evidence>
<dbReference type="Pfam" id="PF02463">
    <property type="entry name" value="SMC_N"/>
    <property type="match status" value="1"/>
</dbReference>
<dbReference type="EMBL" id="CP072943">
    <property type="protein sequence ID" value="QTX31545.1"/>
    <property type="molecule type" value="Genomic_DNA"/>
</dbReference>
<dbReference type="Proteomes" id="UP000671879">
    <property type="component" value="Chromosome"/>
</dbReference>
<feature type="binding site" evidence="6">
    <location>
        <begin position="32"/>
        <end position="39"/>
    </location>
    <ligand>
        <name>ATP</name>
        <dbReference type="ChEBI" id="CHEBI:30616"/>
    </ligand>
</feature>
<accession>A0A9Q7A5J6</accession>
<comment type="function">
    <text evidence="6">Required for chromosome condensation and partitioning.</text>
</comment>
<evidence type="ECO:0000256" key="4">
    <source>
        <dbReference type="ARBA" id="ARBA00023054"/>
    </source>
</evidence>
<feature type="coiled-coil region" evidence="6">
    <location>
        <begin position="160"/>
        <end position="194"/>
    </location>
</feature>
<protein>
    <recommendedName>
        <fullName evidence="6">Chromosome partition protein Smc</fullName>
    </recommendedName>
</protein>
<dbReference type="GO" id="GO:0005524">
    <property type="term" value="F:ATP binding"/>
    <property type="evidence" value="ECO:0007669"/>
    <property type="project" value="UniProtKB-UniRule"/>
</dbReference>
<keyword evidence="1 6" id="KW-0963">Cytoplasm</keyword>
<keyword evidence="3 6" id="KW-0067">ATP-binding</keyword>
<sequence length="1135" mass="128476">MYIAQLSLKDFKSFGGSHELPLAPGLTAIVGPNGSGKSNLLDGLRWVLGEGSAGRLRVTRQQDLVFQGCAALPPAKEAEVALHLRDERRRATVRRRYDAEGGGTIFVDGNRFRLQDLEEWKRLWHLEGDRFAFIGQGEVAEVIHQRPLQRRLHLEGLFGIDVYRKKRDEAAERMARAESEMARLMTLVAELENRRGQIAPEVERARQARELLLSLEEERRLLYWLRRAEAEAEGARALGAEEEAAARSVALALWTSRWEGLRRRLEERSGTFEGRRLEQERRRELLTREIDGLTRKAFSLSTACLERRRRRSALEEERARIGLRRDEVASEIESSRASLEEALGALEEHRVALAELEGRWEASRRLLDDRRRDRESLLARKAELETTLERGGHRRRALDRDQAVVRASLQEKDAALERLRSGLEALVVDRDEAALSLARAVDGHGRSYARCQELGAAIQQLRRDCSRGRQSLDELAERSENEHYPRPVRHVMAASKLGRLDAKPVPVLEVFSCPSHLASPLETFLGGRAFWLLVETFEEAQRCIDQLKSRQEGRATFLPLERCRPRRPVSLPPTSGVVGWARDLVTVDSHWQPAWDHLMGDLLIVEGYGIGSDLVRRAVKCPIVTLDGDVFQPGGSVSGGKSRQGPGVLELRRLAEEARRKLEKETARLASLEAAYGEEEKKELTSAAEKEAHSARVRDLESQIADFSRRLEGARREAVSLRQDEERLVDEVKKLETVAFSGRGELEEIDRRLDEFGDLPREDLLGAEVGSARSRLALLEERHRSLEALKARSDREATELAGRLERLGDESRSHHSADMAAKEELGRIGRDYLSLWRERSALEASSDEESHRRRRLANRINRAQYRARAAREAERAQGERLQQLRLRRMDLERELVSLCEQWEEDAPYPGAADLPDVDVDEVRRRVRDLERSLRRLGDPDMGLLSEDQSLLGRLDFLGAQVQDVQGALEELKELIEGTDREAGRLFSEALRGIDEGFNALFRRLFGGGEAHLEMAEGQSTWDSGVEVIARPPGKSPQNLRQLSGGEQSLSAIALLFASMEVAKVPLAVLDEVDAALDEVNLRRFADLAREYAQRLQLLVMTHRRITMERADVMFGVTLSEPGLSQVIGVRLEDWD</sequence>
<dbReference type="GO" id="GO:0005737">
    <property type="term" value="C:cytoplasm"/>
    <property type="evidence" value="ECO:0007669"/>
    <property type="project" value="UniProtKB-SubCell"/>
</dbReference>
<evidence type="ECO:0000256" key="3">
    <source>
        <dbReference type="ARBA" id="ARBA00022840"/>
    </source>
</evidence>
<dbReference type="InterPro" id="IPR011890">
    <property type="entry name" value="SMC_prok"/>
</dbReference>
<feature type="coiled-coil region" evidence="6">
    <location>
        <begin position="853"/>
        <end position="901"/>
    </location>
</feature>
<dbReference type="HAMAP" id="MF_01894">
    <property type="entry name" value="Smc_prok"/>
    <property type="match status" value="1"/>
</dbReference>
<dbReference type="NCBIfam" id="TIGR02168">
    <property type="entry name" value="SMC_prok_B"/>
    <property type="match status" value="1"/>
</dbReference>
<reference evidence="9" key="1">
    <citation type="submission" date="2021-04" db="EMBL/GenBank/DDBJ databases">
        <title>A novel Synergistetes isolate from a pyrite-forming mixed culture.</title>
        <authorList>
            <person name="Bunk B."/>
            <person name="Sproer C."/>
            <person name="Spring S."/>
            <person name="Pester M."/>
        </authorList>
    </citation>
    <scope>NUCLEOTIDE SEQUENCE [LARGE SCALE GENOMIC DNA]</scope>
    <source>
        <strain evidence="9">J.5.4.2-T.3.5.2</strain>
    </source>
</reference>
<evidence type="ECO:0000313" key="9">
    <source>
        <dbReference type="Proteomes" id="UP000671879"/>
    </source>
</evidence>
<dbReference type="InterPro" id="IPR027417">
    <property type="entry name" value="P-loop_NTPase"/>
</dbReference>
<dbReference type="SMART" id="SM00968">
    <property type="entry name" value="SMC_hinge"/>
    <property type="match status" value="1"/>
</dbReference>
<gene>
    <name evidence="6 8" type="primary">smc</name>
    <name evidence="8" type="ORF">KAR29_09225</name>
</gene>
<dbReference type="Gene3D" id="3.40.50.300">
    <property type="entry name" value="P-loop containing nucleotide triphosphate hydrolases"/>
    <property type="match status" value="2"/>
</dbReference>
<feature type="coiled-coil region" evidence="6">
    <location>
        <begin position="954"/>
        <end position="988"/>
    </location>
</feature>
<dbReference type="InterPro" id="IPR024704">
    <property type="entry name" value="SMC"/>
</dbReference>
<dbReference type="GO" id="GO:0007059">
    <property type="term" value="P:chromosome segregation"/>
    <property type="evidence" value="ECO:0007669"/>
    <property type="project" value="UniProtKB-UniRule"/>
</dbReference>
<dbReference type="Gene3D" id="3.30.70.1620">
    <property type="match status" value="1"/>
</dbReference>
<dbReference type="GO" id="GO:0016887">
    <property type="term" value="F:ATP hydrolysis activity"/>
    <property type="evidence" value="ECO:0007669"/>
    <property type="project" value="InterPro"/>
</dbReference>
<dbReference type="InterPro" id="IPR003395">
    <property type="entry name" value="RecF/RecN/SMC_N"/>
</dbReference>
<name>A0A9Q7A5J6_9BACT</name>
<dbReference type="GO" id="GO:0007062">
    <property type="term" value="P:sister chromatid cohesion"/>
    <property type="evidence" value="ECO:0007669"/>
    <property type="project" value="InterPro"/>
</dbReference>
<dbReference type="GO" id="GO:0030261">
    <property type="term" value="P:chromosome condensation"/>
    <property type="evidence" value="ECO:0007669"/>
    <property type="project" value="InterPro"/>
</dbReference>
<dbReference type="KEGG" id="aram:KAR29_09225"/>
<keyword evidence="9" id="KW-1185">Reference proteome</keyword>
<evidence type="ECO:0000256" key="6">
    <source>
        <dbReference type="HAMAP-Rule" id="MF_01894"/>
    </source>
</evidence>
<comment type="subunit">
    <text evidence="6">Homodimer.</text>
</comment>
<keyword evidence="5 6" id="KW-0238">DNA-binding</keyword>
<proteinExistence type="inferred from homology"/>
<evidence type="ECO:0000313" key="8">
    <source>
        <dbReference type="EMBL" id="QTX31545.1"/>
    </source>
</evidence>
<dbReference type="Gene3D" id="1.20.1060.20">
    <property type="match status" value="1"/>
</dbReference>
<comment type="subcellular location">
    <subcellularLocation>
        <location evidence="6">Cytoplasm</location>
    </subcellularLocation>
</comment>
<dbReference type="RefSeq" id="WP_274372713.1">
    <property type="nucleotide sequence ID" value="NZ_CP072943.1"/>
</dbReference>
<dbReference type="InterPro" id="IPR036277">
    <property type="entry name" value="SMC_hinge_sf"/>
</dbReference>
<keyword evidence="4 6" id="KW-0175">Coiled coil</keyword>
<keyword evidence="2 6" id="KW-0547">Nucleotide-binding</keyword>
<dbReference type="Pfam" id="PF06470">
    <property type="entry name" value="SMC_hinge"/>
    <property type="match status" value="1"/>
</dbReference>
<dbReference type="InterPro" id="IPR010935">
    <property type="entry name" value="SMC_hinge"/>
</dbReference>
<dbReference type="GO" id="GO:0006260">
    <property type="term" value="P:DNA replication"/>
    <property type="evidence" value="ECO:0007669"/>
    <property type="project" value="UniProtKB-UniRule"/>
</dbReference>
<evidence type="ECO:0000259" key="7">
    <source>
        <dbReference type="SMART" id="SM00968"/>
    </source>
</evidence>